<proteinExistence type="predicted"/>
<organism evidence="2">
    <name type="scientific">viral metagenome</name>
    <dbReference type="NCBI Taxonomy" id="1070528"/>
    <lineage>
        <taxon>unclassified sequences</taxon>
        <taxon>metagenomes</taxon>
        <taxon>organismal metagenomes</taxon>
    </lineage>
</organism>
<evidence type="ECO:0000313" key="2">
    <source>
        <dbReference type="EMBL" id="QHT92015.1"/>
    </source>
</evidence>
<feature type="compositionally biased region" description="Basic residues" evidence="1">
    <location>
        <begin position="287"/>
        <end position="311"/>
    </location>
</feature>
<feature type="compositionally biased region" description="Low complexity" evidence="1">
    <location>
        <begin position="218"/>
        <end position="235"/>
    </location>
</feature>
<sequence length="311" mass="33650">MSNPVSEVNNPTPEVNNPTPEVNNPVSEVNNPVSEVNNPVSEVNNNKKKSDDDEEELSPPAKMFIAYIELIYRVLDKIGVSGIDMFGSFLNLNVNGKKITEQEPGELVSGFKSLSEKMADPKVKEALYIAIDRLSPVVKKSAKKFVNLFIEVFKTGLVSSVAVACEIPPLSVMCGMSKSAASFLDLAAKSMGMASSSIDDVKEAKAATNEISNVLSSGPANPENPENPENPGNPAITSPITNQVGGGSYIQIGGKTMKSLSYIQSAGSQIRQRIDDSIKKFNNPLKYYKKTTGKNKNRKTRGTKKNKRGTY</sequence>
<evidence type="ECO:0000256" key="1">
    <source>
        <dbReference type="SAM" id="MobiDB-lite"/>
    </source>
</evidence>
<reference evidence="2" key="1">
    <citation type="journal article" date="2020" name="Nature">
        <title>Giant virus diversity and host interactions through global metagenomics.</title>
        <authorList>
            <person name="Schulz F."/>
            <person name="Roux S."/>
            <person name="Paez-Espino D."/>
            <person name="Jungbluth S."/>
            <person name="Walsh D.A."/>
            <person name="Denef V.J."/>
            <person name="McMahon K.D."/>
            <person name="Konstantinidis K.T."/>
            <person name="Eloe-Fadrosh E.A."/>
            <person name="Kyrpides N.C."/>
            <person name="Woyke T."/>
        </authorList>
    </citation>
    <scope>NUCLEOTIDE SEQUENCE</scope>
    <source>
        <strain evidence="2">GVMAG-M-3300023184-86</strain>
    </source>
</reference>
<dbReference type="AlphaFoldDB" id="A0A6C0IHR5"/>
<feature type="compositionally biased region" description="Low complexity" evidence="1">
    <location>
        <begin position="1"/>
        <end position="44"/>
    </location>
</feature>
<feature type="region of interest" description="Disordered" evidence="1">
    <location>
        <begin position="213"/>
        <end position="242"/>
    </location>
</feature>
<accession>A0A6C0IHR5</accession>
<feature type="region of interest" description="Disordered" evidence="1">
    <location>
        <begin position="281"/>
        <end position="311"/>
    </location>
</feature>
<feature type="region of interest" description="Disordered" evidence="1">
    <location>
        <begin position="1"/>
        <end position="56"/>
    </location>
</feature>
<dbReference type="EMBL" id="MN740174">
    <property type="protein sequence ID" value="QHT92015.1"/>
    <property type="molecule type" value="Genomic_DNA"/>
</dbReference>
<protein>
    <submittedName>
        <fullName evidence="2">Uncharacterized protein</fullName>
    </submittedName>
</protein>
<name>A0A6C0IHR5_9ZZZZ</name>